<comment type="caution">
    <text evidence="1">The sequence shown here is derived from an EMBL/GenBank/DDBJ whole genome shotgun (WGS) entry which is preliminary data.</text>
</comment>
<evidence type="ECO:0000313" key="1">
    <source>
        <dbReference type="EMBL" id="MBB6503186.1"/>
    </source>
</evidence>
<reference evidence="1 2" key="1">
    <citation type="submission" date="2020-08" db="EMBL/GenBank/DDBJ databases">
        <title>The Agave Microbiome: Exploring the role of microbial communities in plant adaptations to desert environments.</title>
        <authorList>
            <person name="Partida-Martinez L.P."/>
        </authorList>
    </citation>
    <scope>NUCLEOTIDE SEQUENCE [LARGE SCALE GENOMIC DNA]</scope>
    <source>
        <strain evidence="1 2">AS3.13</strain>
    </source>
</reference>
<sequence>MPSASGSSPTSFAPFCADESVLPPSERLAAALHRYERLLRDAFAAGGELAQAAVSAQRGERLSPTVGHQILSAIGAANLLVGEAITKTAHGHRQLEILSRRLGFDPTAYGDGVKPPSAATETEKAALAN</sequence>
<dbReference type="AlphaFoldDB" id="A0A7X0JB64"/>
<accession>A0A7X0JB64</accession>
<organism evidence="1 2">
    <name type="scientific">Sphingomonas endophytica</name>
    <dbReference type="NCBI Taxonomy" id="869719"/>
    <lineage>
        <taxon>Bacteria</taxon>
        <taxon>Pseudomonadati</taxon>
        <taxon>Pseudomonadota</taxon>
        <taxon>Alphaproteobacteria</taxon>
        <taxon>Sphingomonadales</taxon>
        <taxon>Sphingomonadaceae</taxon>
        <taxon>Sphingomonas</taxon>
    </lineage>
</organism>
<protein>
    <submittedName>
        <fullName evidence="1">Uncharacterized protein</fullName>
    </submittedName>
</protein>
<reference evidence="1 2" key="2">
    <citation type="submission" date="2020-08" db="EMBL/GenBank/DDBJ databases">
        <authorList>
            <person name="Partida-Martinez L."/>
            <person name="Huntemann M."/>
            <person name="Clum A."/>
            <person name="Wang J."/>
            <person name="Palaniappan K."/>
            <person name="Ritter S."/>
            <person name="Chen I.-M."/>
            <person name="Stamatis D."/>
            <person name="Reddy T."/>
            <person name="O'Malley R."/>
            <person name="Daum C."/>
            <person name="Shapiro N."/>
            <person name="Ivanova N."/>
            <person name="Kyrpides N."/>
            <person name="Woyke T."/>
        </authorList>
    </citation>
    <scope>NUCLEOTIDE SEQUENCE [LARGE SCALE GENOMIC DNA]</scope>
    <source>
        <strain evidence="1 2">AS3.13</strain>
    </source>
</reference>
<proteinExistence type="predicted"/>
<evidence type="ECO:0000313" key="2">
    <source>
        <dbReference type="Proteomes" id="UP000522313"/>
    </source>
</evidence>
<gene>
    <name evidence="1" type="ORF">F4693_000135</name>
</gene>
<dbReference type="EMBL" id="JACHBT010000001">
    <property type="protein sequence ID" value="MBB6503186.1"/>
    <property type="molecule type" value="Genomic_DNA"/>
</dbReference>
<name>A0A7X0JB64_9SPHN</name>
<dbReference type="Proteomes" id="UP000522313">
    <property type="component" value="Unassembled WGS sequence"/>
</dbReference>